<gene>
    <name evidence="1" type="ORF">LCGC14_1215670</name>
</gene>
<dbReference type="PROSITE" id="PS51257">
    <property type="entry name" value="PROKAR_LIPOPROTEIN"/>
    <property type="match status" value="1"/>
</dbReference>
<dbReference type="EMBL" id="LAZR01006356">
    <property type="protein sequence ID" value="KKM92717.1"/>
    <property type="molecule type" value="Genomic_DNA"/>
</dbReference>
<dbReference type="AlphaFoldDB" id="A0A0F9PHC4"/>
<organism evidence="1">
    <name type="scientific">marine sediment metagenome</name>
    <dbReference type="NCBI Taxonomy" id="412755"/>
    <lineage>
        <taxon>unclassified sequences</taxon>
        <taxon>metagenomes</taxon>
        <taxon>ecological metagenomes</taxon>
    </lineage>
</organism>
<sequence>MKKAIFAILAIVTLMFVVSCTSETTTDQDSLYAIDKGTPPPPNG</sequence>
<reference evidence="1" key="1">
    <citation type="journal article" date="2015" name="Nature">
        <title>Complex archaea that bridge the gap between prokaryotes and eukaryotes.</title>
        <authorList>
            <person name="Spang A."/>
            <person name="Saw J.H."/>
            <person name="Jorgensen S.L."/>
            <person name="Zaremba-Niedzwiedzka K."/>
            <person name="Martijn J."/>
            <person name="Lind A.E."/>
            <person name="van Eijk R."/>
            <person name="Schleper C."/>
            <person name="Guy L."/>
            <person name="Ettema T.J."/>
        </authorList>
    </citation>
    <scope>NUCLEOTIDE SEQUENCE</scope>
</reference>
<name>A0A0F9PHC4_9ZZZZ</name>
<accession>A0A0F9PHC4</accession>
<proteinExistence type="predicted"/>
<comment type="caution">
    <text evidence="1">The sequence shown here is derived from an EMBL/GenBank/DDBJ whole genome shotgun (WGS) entry which is preliminary data.</text>
</comment>
<protein>
    <submittedName>
        <fullName evidence="1">Uncharacterized protein</fullName>
    </submittedName>
</protein>
<evidence type="ECO:0000313" key="1">
    <source>
        <dbReference type="EMBL" id="KKM92717.1"/>
    </source>
</evidence>